<reference evidence="3" key="1">
    <citation type="journal article" date="2019" name="Int. J. Syst. Evol. Microbiol.">
        <title>The Global Catalogue of Microorganisms (GCM) 10K type strain sequencing project: providing services to taxonomists for standard genome sequencing and annotation.</title>
        <authorList>
            <consortium name="The Broad Institute Genomics Platform"/>
            <consortium name="The Broad Institute Genome Sequencing Center for Infectious Disease"/>
            <person name="Wu L."/>
            <person name="Ma J."/>
        </authorList>
    </citation>
    <scope>NUCLEOTIDE SEQUENCE [LARGE SCALE GENOMIC DNA]</scope>
    <source>
        <strain evidence="3">CGMCC 4.7426</strain>
    </source>
</reference>
<dbReference type="Proteomes" id="UP001595989">
    <property type="component" value="Unassembled WGS sequence"/>
</dbReference>
<dbReference type="GO" id="GO:0052621">
    <property type="term" value="F:diguanylate cyclase activity"/>
    <property type="evidence" value="ECO:0007669"/>
    <property type="project" value="UniProtKB-EC"/>
</dbReference>
<dbReference type="InterPro" id="IPR050469">
    <property type="entry name" value="Diguanylate_Cyclase"/>
</dbReference>
<keyword evidence="2" id="KW-0548">Nucleotidyltransferase</keyword>
<dbReference type="PANTHER" id="PTHR45138">
    <property type="entry name" value="REGULATORY COMPONENTS OF SENSORY TRANSDUCTION SYSTEM"/>
    <property type="match status" value="1"/>
</dbReference>
<keyword evidence="3" id="KW-1185">Reference proteome</keyword>
<gene>
    <name evidence="2" type="ORF">ACFO3D_00655</name>
</gene>
<dbReference type="NCBIfam" id="TIGR00254">
    <property type="entry name" value="GGDEF"/>
    <property type="match status" value="1"/>
</dbReference>
<accession>A0ABV9DDD0</accession>
<dbReference type="InterPro" id="IPR029016">
    <property type="entry name" value="GAF-like_dom_sf"/>
</dbReference>
<evidence type="ECO:0000313" key="3">
    <source>
        <dbReference type="Proteomes" id="UP001595989"/>
    </source>
</evidence>
<dbReference type="EMBL" id="JBHSFU010000001">
    <property type="protein sequence ID" value="MFC4556715.1"/>
    <property type="molecule type" value="Genomic_DNA"/>
</dbReference>
<protein>
    <submittedName>
        <fullName evidence="2">Diguanylate cyclase domain-containing protein</fullName>
        <ecNumber evidence="2">2.7.7.65</ecNumber>
    </submittedName>
</protein>
<proteinExistence type="predicted"/>
<dbReference type="Gene3D" id="3.30.450.40">
    <property type="match status" value="2"/>
</dbReference>
<evidence type="ECO:0000259" key="1">
    <source>
        <dbReference type="PROSITE" id="PS50887"/>
    </source>
</evidence>
<dbReference type="EC" id="2.7.7.65" evidence="2"/>
<name>A0ABV9DDD0_9BACI</name>
<keyword evidence="2" id="KW-0808">Transferase</keyword>
<feature type="domain" description="GGDEF" evidence="1">
    <location>
        <begin position="489"/>
        <end position="617"/>
    </location>
</feature>
<dbReference type="CDD" id="cd01949">
    <property type="entry name" value="GGDEF"/>
    <property type="match status" value="1"/>
</dbReference>
<dbReference type="SUPFAM" id="SSF55073">
    <property type="entry name" value="Nucleotide cyclase"/>
    <property type="match status" value="1"/>
</dbReference>
<dbReference type="SUPFAM" id="SSF55781">
    <property type="entry name" value="GAF domain-like"/>
    <property type="match status" value="2"/>
</dbReference>
<dbReference type="InterPro" id="IPR000160">
    <property type="entry name" value="GGDEF_dom"/>
</dbReference>
<dbReference type="InterPro" id="IPR029787">
    <property type="entry name" value="Nucleotide_cyclase"/>
</dbReference>
<dbReference type="Gene3D" id="3.30.70.270">
    <property type="match status" value="1"/>
</dbReference>
<evidence type="ECO:0000313" key="2">
    <source>
        <dbReference type="EMBL" id="MFC4556715.1"/>
    </source>
</evidence>
<organism evidence="2 3">
    <name type="scientific">Virgibacillus kekensis</name>
    <dbReference type="NCBI Taxonomy" id="202261"/>
    <lineage>
        <taxon>Bacteria</taxon>
        <taxon>Bacillati</taxon>
        <taxon>Bacillota</taxon>
        <taxon>Bacilli</taxon>
        <taxon>Bacillales</taxon>
        <taxon>Bacillaceae</taxon>
        <taxon>Virgibacillus</taxon>
    </lineage>
</organism>
<comment type="caution">
    <text evidence="2">The sequence shown here is derived from an EMBL/GenBank/DDBJ whole genome shotgun (WGS) entry which is preliminary data.</text>
</comment>
<dbReference type="InterPro" id="IPR043128">
    <property type="entry name" value="Rev_trsase/Diguanyl_cyclase"/>
</dbReference>
<sequence length="627" mass="71222">MDSRLTLKEKIRDVYFELIADIAYYSHGTLLQAIVDRLQVVLNTSNTAIYVYNDWTDQYELGTASHHASLQNILTPPYIWSNTESVADGKVAFQNSSDSRESVIIPLYPKYKPACLLFLTVDDNRSLFHMDSIAIIKHETEQLLKLVNYYRQSKTSEQRNKFLFDMSSRLYSMTRKEEILAEIVQGLQELYPNFSYYILLSQDYDSTEALPVKTIEYSDDATKMVSTQAFLTGEVQLEDRIKEKNTCLYAPLKGKQGIYGVLQVITPHEIGFPQEEISFITKFSETAGAAFENVTLYQHSNHLVEDLKLLNEATHKLNSNLRLNDIIMTVRHQIMNACGATQVGVVYLKDGDREEYDILTGSTNYFKTSEGKMFAASIFERVRADREPVLSGDFNATDLFVPYRSVIAVPMVQSDIVHGVTVIMSEEKYYFSFDSFKLIQSLVQHSTLALTNAVLRNKLEMAVKTDYLTKLYSRNYLDEMLKLHMENEEKGTLILFDIDDFKKINDTYGHYIGDEVIVQVADIIRDHLGMRDIAARWGGEELAVYLPDADIEDGLKLAGAIRRQAANFTEPSITMSCGVASWTDKANDSASEVFLRADKALYEAKSIGKNCVVREKGRPKKSVDVAD</sequence>
<dbReference type="SMART" id="SM00267">
    <property type="entry name" value="GGDEF"/>
    <property type="match status" value="1"/>
</dbReference>
<dbReference type="PROSITE" id="PS50887">
    <property type="entry name" value="GGDEF"/>
    <property type="match status" value="1"/>
</dbReference>
<dbReference type="Pfam" id="PF00990">
    <property type="entry name" value="GGDEF"/>
    <property type="match status" value="1"/>
</dbReference>
<dbReference type="PANTHER" id="PTHR45138:SF9">
    <property type="entry name" value="DIGUANYLATE CYCLASE DGCM-RELATED"/>
    <property type="match status" value="1"/>
</dbReference>
<dbReference type="RefSeq" id="WP_390292642.1">
    <property type="nucleotide sequence ID" value="NZ_JBHSFU010000001.1"/>
</dbReference>